<dbReference type="FunFam" id="3.40.50.720:FF:000084">
    <property type="entry name" value="Short-chain dehydrogenase reductase"/>
    <property type="match status" value="1"/>
</dbReference>
<name>A0A2M8QCT7_9CHLR</name>
<proteinExistence type="inferred from homology"/>
<evidence type="ECO:0000313" key="3">
    <source>
        <dbReference type="EMBL" id="PJF47626.1"/>
    </source>
</evidence>
<dbReference type="PANTHER" id="PTHR43639:SF1">
    <property type="entry name" value="SHORT-CHAIN DEHYDROGENASE_REDUCTASE FAMILY PROTEIN"/>
    <property type="match status" value="1"/>
</dbReference>
<dbReference type="PANTHER" id="PTHR43639">
    <property type="entry name" value="OXIDOREDUCTASE, SHORT-CHAIN DEHYDROGENASE/REDUCTASE FAMILY (AFU_ORTHOLOGUE AFUA_5G02870)"/>
    <property type="match status" value="1"/>
</dbReference>
<comment type="similarity">
    <text evidence="1">Belongs to the short-chain dehydrogenases/reductases (SDR) family.</text>
</comment>
<evidence type="ECO:0000313" key="4">
    <source>
        <dbReference type="Proteomes" id="UP000230790"/>
    </source>
</evidence>
<dbReference type="AlphaFoldDB" id="A0A2M8QCT7"/>
<gene>
    <name evidence="3" type="ORF">CUN48_07630</name>
</gene>
<evidence type="ECO:0000256" key="2">
    <source>
        <dbReference type="ARBA" id="ARBA00023002"/>
    </source>
</evidence>
<comment type="caution">
    <text evidence="3">The sequence shown here is derived from an EMBL/GenBank/DDBJ whole genome shotgun (WGS) entry which is preliminary data.</text>
</comment>
<dbReference type="PRINTS" id="PR00080">
    <property type="entry name" value="SDRFAMILY"/>
</dbReference>
<dbReference type="CDD" id="cd05233">
    <property type="entry name" value="SDR_c"/>
    <property type="match status" value="1"/>
</dbReference>
<dbReference type="GO" id="GO:0016491">
    <property type="term" value="F:oxidoreductase activity"/>
    <property type="evidence" value="ECO:0007669"/>
    <property type="project" value="UniProtKB-KW"/>
</dbReference>
<sequence length="243" mass="26199">MEITGSVILITGAAQRVGRAVALDLAAHGAHIAFSYYLESEPWRATVEAIERLGVRGFAMQADMTQAGQVRALAQAVLQRFGRVDVLINNASIWLKKPALEISEAEWDAEMSLNAKAPFLIAQAVAPHMIAQGCGLIINITDLSAFQAWPGYAHHSASKAALVALTKVLALEWAPQVRVNAIAPGTVLLPDDADEAKRQWAIEKSALKRIGSPEDVARTVRYLIEEDFATGAVYFVDGGRSLV</sequence>
<dbReference type="Gene3D" id="3.40.50.720">
    <property type="entry name" value="NAD(P)-binding Rossmann-like Domain"/>
    <property type="match status" value="1"/>
</dbReference>
<organism evidence="3 4">
    <name type="scientific">Candidatus Thermofonsia Clade 3 bacterium</name>
    <dbReference type="NCBI Taxonomy" id="2364212"/>
    <lineage>
        <taxon>Bacteria</taxon>
        <taxon>Bacillati</taxon>
        <taxon>Chloroflexota</taxon>
        <taxon>Candidatus Thermofontia</taxon>
        <taxon>Candidatus Thermofonsia Clade 3</taxon>
    </lineage>
</organism>
<protein>
    <submittedName>
        <fullName evidence="3">Short-chain dehydrogenase</fullName>
    </submittedName>
</protein>
<dbReference type="EMBL" id="PGTN01000040">
    <property type="protein sequence ID" value="PJF47626.1"/>
    <property type="molecule type" value="Genomic_DNA"/>
</dbReference>
<reference evidence="3 4" key="1">
    <citation type="submission" date="2017-11" db="EMBL/GenBank/DDBJ databases">
        <title>Evolution of Phototrophy in the Chloroflexi Phylum Driven by Horizontal Gene Transfer.</title>
        <authorList>
            <person name="Ward L.M."/>
            <person name="Hemp J."/>
            <person name="Shih P.M."/>
            <person name="Mcglynn S.E."/>
            <person name="Fischer W."/>
        </authorList>
    </citation>
    <scope>NUCLEOTIDE SEQUENCE [LARGE SCALE GENOMIC DNA]</scope>
    <source>
        <strain evidence="3">JP3_7</strain>
    </source>
</reference>
<dbReference type="Pfam" id="PF13561">
    <property type="entry name" value="adh_short_C2"/>
    <property type="match status" value="1"/>
</dbReference>
<dbReference type="PRINTS" id="PR00081">
    <property type="entry name" value="GDHRDH"/>
</dbReference>
<dbReference type="InterPro" id="IPR002347">
    <property type="entry name" value="SDR_fam"/>
</dbReference>
<dbReference type="Proteomes" id="UP000230790">
    <property type="component" value="Unassembled WGS sequence"/>
</dbReference>
<accession>A0A2M8QCT7</accession>
<keyword evidence="2" id="KW-0560">Oxidoreductase</keyword>
<evidence type="ECO:0000256" key="1">
    <source>
        <dbReference type="ARBA" id="ARBA00006484"/>
    </source>
</evidence>
<dbReference type="InterPro" id="IPR036291">
    <property type="entry name" value="NAD(P)-bd_dom_sf"/>
</dbReference>
<dbReference type="SUPFAM" id="SSF51735">
    <property type="entry name" value="NAD(P)-binding Rossmann-fold domains"/>
    <property type="match status" value="1"/>
</dbReference>